<keyword evidence="7" id="KW-1185">Reference proteome</keyword>
<accession>W5LPI0</accession>
<dbReference type="STRING" id="7994.ENSAMXP00000021769"/>
<dbReference type="AlphaFoldDB" id="W5LPI0"/>
<dbReference type="GeneTree" id="ENSGT00940000168208"/>
<reference evidence="6" key="3">
    <citation type="submission" date="2025-08" db="UniProtKB">
        <authorList>
            <consortium name="Ensembl"/>
        </authorList>
    </citation>
    <scope>IDENTIFICATION</scope>
</reference>
<evidence type="ECO:0000313" key="7">
    <source>
        <dbReference type="Proteomes" id="UP000018467"/>
    </source>
</evidence>
<dbReference type="PANTHER" id="PTHR20899">
    <property type="entry name" value="PIERCE HOMOLOG"/>
    <property type="match status" value="1"/>
</dbReference>
<keyword evidence="2" id="KW-0963">Cytoplasm</keyword>
<proteinExistence type="predicted"/>
<reference evidence="7" key="1">
    <citation type="submission" date="2013-03" db="EMBL/GenBank/DDBJ databases">
        <authorList>
            <person name="Jeffery W."/>
            <person name="Warren W."/>
            <person name="Wilson R.K."/>
        </authorList>
    </citation>
    <scope>NUCLEOTIDE SEQUENCE</scope>
    <source>
        <strain evidence="7">female</strain>
    </source>
</reference>
<organism evidence="6 7">
    <name type="scientific">Astyanax mexicanus</name>
    <name type="common">Blind cave fish</name>
    <name type="synonym">Astyanax fasciatus mexicanus</name>
    <dbReference type="NCBI Taxonomy" id="7994"/>
    <lineage>
        <taxon>Eukaryota</taxon>
        <taxon>Metazoa</taxon>
        <taxon>Chordata</taxon>
        <taxon>Craniata</taxon>
        <taxon>Vertebrata</taxon>
        <taxon>Euteleostomi</taxon>
        <taxon>Actinopterygii</taxon>
        <taxon>Neopterygii</taxon>
        <taxon>Teleostei</taxon>
        <taxon>Ostariophysi</taxon>
        <taxon>Characiformes</taxon>
        <taxon>Characoidei</taxon>
        <taxon>Acestrorhamphidae</taxon>
        <taxon>Acestrorhamphinae</taxon>
        <taxon>Astyanax</taxon>
    </lineage>
</organism>
<dbReference type="InterPro" id="IPR026507">
    <property type="entry name" value="PIRC1/2"/>
</dbReference>
<keyword evidence="3" id="KW-0206">Cytoskeleton</keyword>
<dbReference type="Proteomes" id="UP000018467">
    <property type="component" value="Unassembled WGS sequence"/>
</dbReference>
<evidence type="ECO:0000256" key="1">
    <source>
        <dbReference type="ARBA" id="ARBA00004430"/>
    </source>
</evidence>
<evidence type="ECO:0000313" key="6">
    <source>
        <dbReference type="Ensembl" id="ENSAMXP00000021769.2"/>
    </source>
</evidence>
<dbReference type="HOGENOM" id="CLU_153970_0_0_1"/>
<dbReference type="Bgee" id="ENSAMXG00000021147">
    <property type="expression patterns" value="Expressed in testis and 9 other cell types or tissues"/>
</dbReference>
<name>W5LPI0_ASTMX</name>
<dbReference type="GO" id="GO:0035082">
    <property type="term" value="P:axoneme assembly"/>
    <property type="evidence" value="ECO:0007669"/>
    <property type="project" value="InterPro"/>
</dbReference>
<evidence type="ECO:0000256" key="4">
    <source>
        <dbReference type="ARBA" id="ARBA00023273"/>
    </source>
</evidence>
<evidence type="ECO:0000256" key="5">
    <source>
        <dbReference type="SAM" id="MobiDB-lite"/>
    </source>
</evidence>
<dbReference type="Pfam" id="PF14892">
    <property type="entry name" value="PIRC1_2"/>
    <property type="match status" value="1"/>
</dbReference>
<evidence type="ECO:0000256" key="2">
    <source>
        <dbReference type="ARBA" id="ARBA00022490"/>
    </source>
</evidence>
<reference evidence="6" key="4">
    <citation type="submission" date="2025-09" db="UniProtKB">
        <authorList>
            <consortium name="Ensembl"/>
        </authorList>
    </citation>
    <scope>IDENTIFICATION</scope>
</reference>
<sequence length="138" mass="15127">METDQQPEHISSSSSSFPPPAESCLAEMSQKEEQQDGSQETAPAPCANPGNPVFTCTLRPKATSVSPWVKLQSALYRTTASEYGLRPPSFESSPCSYHPISQAFTQHLGQSGMYQDTTFNTSLDRSRVHDCPNLQNTI</sequence>
<protein>
    <submittedName>
        <fullName evidence="6">Chromosome 18 C15orf65 homolog</fullName>
    </submittedName>
</protein>
<dbReference type="GO" id="GO:0005879">
    <property type="term" value="C:axonemal microtubule"/>
    <property type="evidence" value="ECO:0007669"/>
    <property type="project" value="InterPro"/>
</dbReference>
<comment type="subcellular location">
    <subcellularLocation>
        <location evidence="1">Cytoplasm</location>
        <location evidence="1">Cytoskeleton</location>
        <location evidence="1">Cilium axoneme</location>
    </subcellularLocation>
</comment>
<evidence type="ECO:0000256" key="3">
    <source>
        <dbReference type="ARBA" id="ARBA00023212"/>
    </source>
</evidence>
<dbReference type="InParanoid" id="W5LPI0"/>
<feature type="region of interest" description="Disordered" evidence="5">
    <location>
        <begin position="1"/>
        <end position="51"/>
    </location>
</feature>
<reference evidence="7" key="2">
    <citation type="journal article" date="2014" name="Nat. Commun.">
        <title>The cavefish genome reveals candidate genes for eye loss.</title>
        <authorList>
            <person name="McGaugh S.E."/>
            <person name="Gross J.B."/>
            <person name="Aken B."/>
            <person name="Blin M."/>
            <person name="Borowsky R."/>
            <person name="Chalopin D."/>
            <person name="Hinaux H."/>
            <person name="Jeffery W.R."/>
            <person name="Keene A."/>
            <person name="Ma L."/>
            <person name="Minx P."/>
            <person name="Murphy D."/>
            <person name="O'Quin K.E."/>
            <person name="Retaux S."/>
            <person name="Rohner N."/>
            <person name="Searle S.M."/>
            <person name="Stahl B.A."/>
            <person name="Tabin C."/>
            <person name="Volff J.N."/>
            <person name="Yoshizawa M."/>
            <person name="Warren W.C."/>
        </authorList>
    </citation>
    <scope>NUCLEOTIDE SEQUENCE [LARGE SCALE GENOMIC DNA]</scope>
    <source>
        <strain evidence="7">female</strain>
    </source>
</reference>
<dbReference type="Ensembl" id="ENSAMXT00000021769.2">
    <property type="protein sequence ID" value="ENSAMXP00000021769.2"/>
    <property type="gene ID" value="ENSAMXG00000021147.2"/>
</dbReference>
<keyword evidence="4" id="KW-0966">Cell projection</keyword>
<dbReference type="eggNOG" id="ENOG502S7B5">
    <property type="taxonomic scope" value="Eukaryota"/>
</dbReference>
<dbReference type="PANTHER" id="PTHR20899:SF4">
    <property type="entry name" value="PIERCER OF MICROTUBULE WALL 2 PROTEIN"/>
    <property type="match status" value="1"/>
</dbReference>